<gene>
    <name evidence="2" type="ORF">C485_17652</name>
</gene>
<evidence type="ECO:0000313" key="3">
    <source>
        <dbReference type="Proteomes" id="UP000011511"/>
    </source>
</evidence>
<keyword evidence="3" id="KW-1185">Reference proteome</keyword>
<dbReference type="InterPro" id="IPR036390">
    <property type="entry name" value="WH_DNA-bd_sf"/>
</dbReference>
<evidence type="ECO:0000256" key="1">
    <source>
        <dbReference type="SAM" id="Coils"/>
    </source>
</evidence>
<keyword evidence="1" id="KW-0175">Coiled coil</keyword>
<sequence length="154" mass="17692">MGFESRSEDELEDLAGIYKGLSHEARLAILYGLSEDASLNQISDFLSITRGALQDHIEMLLDAELIYRPTDSGKTYDLTPLGEHLIKQLEDNEDDVLEALEELEEAETRLEEDYQAQLSGVEDEDLVDDKKLERKIHTEKWEEVAEKIRNLLNR</sequence>
<dbReference type="Proteomes" id="UP000011511">
    <property type="component" value="Unassembled WGS sequence"/>
</dbReference>
<proteinExistence type="predicted"/>
<evidence type="ECO:0000313" key="2">
    <source>
        <dbReference type="EMBL" id="ELY83601.1"/>
    </source>
</evidence>
<accession>L9ZC70</accession>
<comment type="caution">
    <text evidence="2">The sequence shown here is derived from an EMBL/GenBank/DDBJ whole genome shotgun (WGS) entry which is preliminary data.</text>
</comment>
<dbReference type="PATRIC" id="fig|1227494.3.peg.3548"/>
<dbReference type="Gene3D" id="1.10.10.10">
    <property type="entry name" value="Winged helix-like DNA-binding domain superfamily/Winged helix DNA-binding domain"/>
    <property type="match status" value="1"/>
</dbReference>
<feature type="coiled-coil region" evidence="1">
    <location>
        <begin position="86"/>
        <end position="120"/>
    </location>
</feature>
<organism evidence="2 3">
    <name type="scientific">Natrinema altunense (strain JCM 12890 / CGMCC 1.3731 / AJ2)</name>
    <dbReference type="NCBI Taxonomy" id="1227494"/>
    <lineage>
        <taxon>Archaea</taxon>
        <taxon>Methanobacteriati</taxon>
        <taxon>Methanobacteriota</taxon>
        <taxon>Stenosarchaea group</taxon>
        <taxon>Halobacteria</taxon>
        <taxon>Halobacteriales</taxon>
        <taxon>Natrialbaceae</taxon>
        <taxon>Natrinema</taxon>
    </lineage>
</organism>
<protein>
    <submittedName>
        <fullName evidence="2">Uncharacterized protein</fullName>
    </submittedName>
</protein>
<reference evidence="2 3" key="1">
    <citation type="journal article" date="2014" name="PLoS Genet.">
        <title>Phylogenetically driven sequencing of extremely halophilic archaea reveals strategies for static and dynamic osmo-response.</title>
        <authorList>
            <person name="Becker E.A."/>
            <person name="Seitzer P.M."/>
            <person name="Tritt A."/>
            <person name="Larsen D."/>
            <person name="Krusor M."/>
            <person name="Yao A.I."/>
            <person name="Wu D."/>
            <person name="Madern D."/>
            <person name="Eisen J.A."/>
            <person name="Darling A.E."/>
            <person name="Facciotti M.T."/>
        </authorList>
    </citation>
    <scope>NUCLEOTIDE SEQUENCE [LARGE SCALE GENOMIC DNA]</scope>
    <source>
        <strain evidence="2 3">JCM 12890</strain>
    </source>
</reference>
<dbReference type="EMBL" id="AOIK01000043">
    <property type="protein sequence ID" value="ELY83601.1"/>
    <property type="molecule type" value="Genomic_DNA"/>
</dbReference>
<dbReference type="InterPro" id="IPR036388">
    <property type="entry name" value="WH-like_DNA-bd_sf"/>
</dbReference>
<name>L9ZC70_NATA2</name>
<dbReference type="AlphaFoldDB" id="L9ZC70"/>
<dbReference type="CDD" id="cd00090">
    <property type="entry name" value="HTH_ARSR"/>
    <property type="match status" value="1"/>
</dbReference>
<dbReference type="SUPFAM" id="SSF46785">
    <property type="entry name" value="Winged helix' DNA-binding domain"/>
    <property type="match status" value="1"/>
</dbReference>
<dbReference type="RefSeq" id="WP_007110745.1">
    <property type="nucleotide sequence ID" value="NZ_AOIK01000043.1"/>
</dbReference>
<dbReference type="InterPro" id="IPR011991">
    <property type="entry name" value="ArsR-like_HTH"/>
</dbReference>